<feature type="transmembrane region" description="Helical" evidence="2">
    <location>
        <begin position="31"/>
        <end position="57"/>
    </location>
</feature>
<accession>A0AAW0YMU9</accession>
<feature type="domain" description="Neurotransmitter-gated ion-channel transmembrane" evidence="3">
    <location>
        <begin position="39"/>
        <end position="128"/>
    </location>
</feature>
<dbReference type="GO" id="GO:0005254">
    <property type="term" value="F:chloride channel activity"/>
    <property type="evidence" value="ECO:0007669"/>
    <property type="project" value="UniProtKB-ARBA"/>
</dbReference>
<feature type="region of interest" description="Disordered" evidence="1">
    <location>
        <begin position="173"/>
        <end position="198"/>
    </location>
</feature>
<dbReference type="GO" id="GO:0005230">
    <property type="term" value="F:extracellular ligand-gated monoatomic ion channel activity"/>
    <property type="evidence" value="ECO:0007669"/>
    <property type="project" value="UniProtKB-ARBA"/>
</dbReference>
<dbReference type="Pfam" id="PF02932">
    <property type="entry name" value="Neur_chan_memb"/>
    <property type="match status" value="1"/>
</dbReference>
<dbReference type="Proteomes" id="UP001445076">
    <property type="component" value="Unassembled WGS sequence"/>
</dbReference>
<evidence type="ECO:0000256" key="1">
    <source>
        <dbReference type="SAM" id="MobiDB-lite"/>
    </source>
</evidence>
<keyword evidence="2" id="KW-0812">Transmembrane</keyword>
<reference evidence="4 5" key="1">
    <citation type="journal article" date="2024" name="BMC Genomics">
        <title>Genome assembly of redclaw crayfish (Cherax quadricarinatus) provides insights into its immune adaptation and hypoxia tolerance.</title>
        <authorList>
            <person name="Liu Z."/>
            <person name="Zheng J."/>
            <person name="Li H."/>
            <person name="Fang K."/>
            <person name="Wang S."/>
            <person name="He J."/>
            <person name="Zhou D."/>
            <person name="Weng S."/>
            <person name="Chi M."/>
            <person name="Gu Z."/>
            <person name="He J."/>
            <person name="Li F."/>
            <person name="Wang M."/>
        </authorList>
    </citation>
    <scope>NUCLEOTIDE SEQUENCE [LARGE SCALE GENOMIC DNA]</scope>
    <source>
        <strain evidence="4">ZL_2023a</strain>
    </source>
</reference>
<dbReference type="InterPro" id="IPR038050">
    <property type="entry name" value="Neuro_actylchol_rec"/>
</dbReference>
<protein>
    <recommendedName>
        <fullName evidence="3">Neurotransmitter-gated ion-channel transmembrane domain-containing protein</fullName>
    </recommendedName>
</protein>
<evidence type="ECO:0000313" key="4">
    <source>
        <dbReference type="EMBL" id="KAK8751424.1"/>
    </source>
</evidence>
<gene>
    <name evidence="4" type="ORF">OTU49_008420</name>
</gene>
<dbReference type="InterPro" id="IPR036719">
    <property type="entry name" value="Neuro-gated_channel_TM_sf"/>
</dbReference>
<dbReference type="GO" id="GO:0099095">
    <property type="term" value="F:ligand-gated monoatomic anion channel activity"/>
    <property type="evidence" value="ECO:0007669"/>
    <property type="project" value="UniProtKB-ARBA"/>
</dbReference>
<dbReference type="EMBL" id="JARKIK010000005">
    <property type="protein sequence ID" value="KAK8751424.1"/>
    <property type="molecule type" value="Genomic_DNA"/>
</dbReference>
<feature type="transmembrane region" description="Helical" evidence="2">
    <location>
        <begin position="64"/>
        <end position="82"/>
    </location>
</feature>
<dbReference type="GO" id="GO:0004888">
    <property type="term" value="F:transmembrane signaling receptor activity"/>
    <property type="evidence" value="ECO:0007669"/>
    <property type="project" value="InterPro"/>
</dbReference>
<keyword evidence="2" id="KW-0472">Membrane</keyword>
<comment type="caution">
    <text evidence="4">The sequence shown here is derived from an EMBL/GenBank/DDBJ whole genome shotgun (WGS) entry which is preliminary data.</text>
</comment>
<feature type="transmembrane region" description="Helical" evidence="2">
    <location>
        <begin position="225"/>
        <end position="249"/>
    </location>
</feature>
<organism evidence="4 5">
    <name type="scientific">Cherax quadricarinatus</name>
    <name type="common">Australian red claw crayfish</name>
    <dbReference type="NCBI Taxonomy" id="27406"/>
    <lineage>
        <taxon>Eukaryota</taxon>
        <taxon>Metazoa</taxon>
        <taxon>Ecdysozoa</taxon>
        <taxon>Arthropoda</taxon>
        <taxon>Crustacea</taxon>
        <taxon>Multicrustacea</taxon>
        <taxon>Malacostraca</taxon>
        <taxon>Eumalacostraca</taxon>
        <taxon>Eucarida</taxon>
        <taxon>Decapoda</taxon>
        <taxon>Pleocyemata</taxon>
        <taxon>Astacidea</taxon>
        <taxon>Parastacoidea</taxon>
        <taxon>Parastacidae</taxon>
        <taxon>Cherax</taxon>
    </lineage>
</organism>
<dbReference type="InterPro" id="IPR006029">
    <property type="entry name" value="Neurotrans-gated_channel_TM"/>
</dbReference>
<dbReference type="SUPFAM" id="SSF90112">
    <property type="entry name" value="Neurotransmitter-gated ion-channel transmembrane pore"/>
    <property type="match status" value="1"/>
</dbReference>
<feature type="transmembrane region" description="Helical" evidence="2">
    <location>
        <begin position="94"/>
        <end position="115"/>
    </location>
</feature>
<keyword evidence="5" id="KW-1185">Reference proteome</keyword>
<evidence type="ECO:0000313" key="5">
    <source>
        <dbReference type="Proteomes" id="UP001445076"/>
    </source>
</evidence>
<dbReference type="GO" id="GO:0016020">
    <property type="term" value="C:membrane"/>
    <property type="evidence" value="ECO:0007669"/>
    <property type="project" value="InterPro"/>
</dbReference>
<evidence type="ECO:0000256" key="2">
    <source>
        <dbReference type="SAM" id="Phobius"/>
    </source>
</evidence>
<dbReference type="Gene3D" id="1.20.58.390">
    <property type="entry name" value="Neurotransmitter-gated ion-channel transmembrane domain"/>
    <property type="match status" value="1"/>
</dbReference>
<sequence>MEYSLVSEKCSYYTLSEVSYVEVELYFRNQYGYYIGNTFLPCILLVIICWLCFFFHISDFQDRIMVSLTSLLVLATFFTQTSQSIPKTSYLKLIDVWFIVLIAKDFVIMVALVYIEVLRLRSQEEEETLKGVSLVVPVVSRSQKNAMAWYGYPSLDGKTKEVVDKEGLCRRGREDSRNKKVPNKVPASTRVAGGTAGASSSFMGRKDYNGNIPVSLKAKKVNRMFLYLFGVMVGLLLLCFAAMCIFSALSN</sequence>
<name>A0AAW0YMU9_CHEQU</name>
<dbReference type="AlphaFoldDB" id="A0AAW0YMU9"/>
<dbReference type="InterPro" id="IPR006028">
    <property type="entry name" value="GABAA/Glycine_rcpt"/>
</dbReference>
<dbReference type="PRINTS" id="PR00253">
    <property type="entry name" value="GABAARECEPTR"/>
</dbReference>
<evidence type="ECO:0000259" key="3">
    <source>
        <dbReference type="Pfam" id="PF02932"/>
    </source>
</evidence>
<keyword evidence="2" id="KW-1133">Transmembrane helix</keyword>
<dbReference type="PANTHER" id="PTHR18945">
    <property type="entry name" value="NEUROTRANSMITTER GATED ION CHANNEL"/>
    <property type="match status" value="1"/>
</dbReference>
<dbReference type="InterPro" id="IPR006201">
    <property type="entry name" value="Neur_channel"/>
</dbReference>
<proteinExistence type="predicted"/>